<sequence>MYASGRRITEECSRRLVVVGTASVDSAHALASVHYLALLSKLSEASTDARGTPVSVALSCGSVRAASSYDRNDMWSALTHRLALLCTDKALTHRLALLCTDKRQKQLKETAAECGFDSLKDSLIKDRLVCGILGDHLREKLLGEKPLTLINCINICRADEESRKQVKVMAAGTHNGNILEVNTSKMKIQAYKEKER</sequence>
<evidence type="ECO:0000313" key="2">
    <source>
        <dbReference type="Proteomes" id="UP001458880"/>
    </source>
</evidence>
<protein>
    <submittedName>
        <fullName evidence="1">Uncharacterized protein</fullName>
    </submittedName>
</protein>
<name>A0AAW1MFZ8_POPJA</name>
<dbReference type="EMBL" id="JASPKY010000050">
    <property type="protein sequence ID" value="KAK9745264.1"/>
    <property type="molecule type" value="Genomic_DNA"/>
</dbReference>
<accession>A0AAW1MFZ8</accession>
<organism evidence="1 2">
    <name type="scientific">Popillia japonica</name>
    <name type="common">Japanese beetle</name>
    <dbReference type="NCBI Taxonomy" id="7064"/>
    <lineage>
        <taxon>Eukaryota</taxon>
        <taxon>Metazoa</taxon>
        <taxon>Ecdysozoa</taxon>
        <taxon>Arthropoda</taxon>
        <taxon>Hexapoda</taxon>
        <taxon>Insecta</taxon>
        <taxon>Pterygota</taxon>
        <taxon>Neoptera</taxon>
        <taxon>Endopterygota</taxon>
        <taxon>Coleoptera</taxon>
        <taxon>Polyphaga</taxon>
        <taxon>Scarabaeiformia</taxon>
        <taxon>Scarabaeidae</taxon>
        <taxon>Rutelinae</taxon>
        <taxon>Popillia</taxon>
    </lineage>
</organism>
<comment type="caution">
    <text evidence="1">The sequence shown here is derived from an EMBL/GenBank/DDBJ whole genome shotgun (WGS) entry which is preliminary data.</text>
</comment>
<reference evidence="1 2" key="1">
    <citation type="journal article" date="2024" name="BMC Genomics">
        <title>De novo assembly and annotation of Popillia japonica's genome with initial clues to its potential as an invasive pest.</title>
        <authorList>
            <person name="Cucini C."/>
            <person name="Boschi S."/>
            <person name="Funari R."/>
            <person name="Cardaioli E."/>
            <person name="Iannotti N."/>
            <person name="Marturano G."/>
            <person name="Paoli F."/>
            <person name="Bruttini M."/>
            <person name="Carapelli A."/>
            <person name="Frati F."/>
            <person name="Nardi F."/>
        </authorList>
    </citation>
    <scope>NUCLEOTIDE SEQUENCE [LARGE SCALE GENOMIC DNA]</scope>
    <source>
        <strain evidence="1">DMR45628</strain>
    </source>
</reference>
<gene>
    <name evidence="1" type="ORF">QE152_g7078</name>
</gene>
<dbReference type="Proteomes" id="UP001458880">
    <property type="component" value="Unassembled WGS sequence"/>
</dbReference>
<dbReference type="AlphaFoldDB" id="A0AAW1MFZ8"/>
<proteinExistence type="predicted"/>
<evidence type="ECO:0000313" key="1">
    <source>
        <dbReference type="EMBL" id="KAK9745264.1"/>
    </source>
</evidence>
<keyword evidence="2" id="KW-1185">Reference proteome</keyword>